<sequence>MNPTRELDTRRQQQMRSQLKELAHAADRALDPELRRRLEAKAHRLQQQYDQAADHGTPRLTS</sequence>
<name>A0ABQ3ALV4_9ACTN</name>
<organism evidence="2 3">
    <name type="scientific">Streptomyces xanthochromogenes</name>
    <dbReference type="NCBI Taxonomy" id="67384"/>
    <lineage>
        <taxon>Bacteria</taxon>
        <taxon>Bacillati</taxon>
        <taxon>Actinomycetota</taxon>
        <taxon>Actinomycetes</taxon>
        <taxon>Kitasatosporales</taxon>
        <taxon>Streptomycetaceae</taxon>
        <taxon>Streptomyces</taxon>
    </lineage>
</organism>
<evidence type="ECO:0000313" key="3">
    <source>
        <dbReference type="Proteomes" id="UP000600946"/>
    </source>
</evidence>
<feature type="region of interest" description="Disordered" evidence="1">
    <location>
        <begin position="43"/>
        <end position="62"/>
    </location>
</feature>
<keyword evidence="3" id="KW-1185">Reference proteome</keyword>
<feature type="compositionally biased region" description="Basic and acidic residues" evidence="1">
    <location>
        <begin position="18"/>
        <end position="30"/>
    </location>
</feature>
<gene>
    <name evidence="2" type="ORF">GCM10010326_65270</name>
</gene>
<dbReference type="Proteomes" id="UP000600946">
    <property type="component" value="Unassembled WGS sequence"/>
</dbReference>
<dbReference type="EMBL" id="BMUU01000015">
    <property type="protein sequence ID" value="GGY61408.1"/>
    <property type="molecule type" value="Genomic_DNA"/>
</dbReference>
<comment type="caution">
    <text evidence="2">The sequence shown here is derived from an EMBL/GenBank/DDBJ whole genome shotgun (WGS) entry which is preliminary data.</text>
</comment>
<evidence type="ECO:0008006" key="4">
    <source>
        <dbReference type="Google" id="ProtNLM"/>
    </source>
</evidence>
<accession>A0ABQ3ALV4</accession>
<feature type="compositionally biased region" description="Basic and acidic residues" evidence="1">
    <location>
        <begin position="1"/>
        <end position="11"/>
    </location>
</feature>
<dbReference type="GeneID" id="96294413"/>
<reference evidence="3" key="1">
    <citation type="journal article" date="2019" name="Int. J. Syst. Evol. Microbiol.">
        <title>The Global Catalogue of Microorganisms (GCM) 10K type strain sequencing project: providing services to taxonomists for standard genome sequencing and annotation.</title>
        <authorList>
            <consortium name="The Broad Institute Genomics Platform"/>
            <consortium name="The Broad Institute Genome Sequencing Center for Infectious Disease"/>
            <person name="Wu L."/>
            <person name="Ma J."/>
        </authorList>
    </citation>
    <scope>NUCLEOTIDE SEQUENCE [LARGE SCALE GENOMIC DNA]</scope>
    <source>
        <strain evidence="3">JCM 4594</strain>
    </source>
</reference>
<evidence type="ECO:0000313" key="2">
    <source>
        <dbReference type="EMBL" id="GGY61408.1"/>
    </source>
</evidence>
<dbReference type="RefSeq" id="WP_229892987.1">
    <property type="nucleotide sequence ID" value="NZ_BMUU01000015.1"/>
</dbReference>
<feature type="compositionally biased region" description="Basic and acidic residues" evidence="1">
    <location>
        <begin position="52"/>
        <end position="62"/>
    </location>
</feature>
<protein>
    <recommendedName>
        <fullName evidence="4">Small hydrophilic protein</fullName>
    </recommendedName>
</protein>
<dbReference type="InterPro" id="IPR045961">
    <property type="entry name" value="DUF6381"/>
</dbReference>
<feature type="region of interest" description="Disordered" evidence="1">
    <location>
        <begin position="1"/>
        <end position="30"/>
    </location>
</feature>
<proteinExistence type="predicted"/>
<evidence type="ECO:0000256" key="1">
    <source>
        <dbReference type="SAM" id="MobiDB-lite"/>
    </source>
</evidence>
<dbReference type="Pfam" id="PF19908">
    <property type="entry name" value="DUF6381"/>
    <property type="match status" value="1"/>
</dbReference>